<evidence type="ECO:0008006" key="2">
    <source>
        <dbReference type="Google" id="ProtNLM"/>
    </source>
</evidence>
<proteinExistence type="predicted"/>
<gene>
    <name evidence="1" type="ORF">S03H2_26492</name>
</gene>
<reference evidence="1" key="1">
    <citation type="journal article" date="2014" name="Front. Microbiol.">
        <title>High frequency of phylogenetically diverse reductive dehalogenase-homologous genes in deep subseafloor sedimentary metagenomes.</title>
        <authorList>
            <person name="Kawai M."/>
            <person name="Futagami T."/>
            <person name="Toyoda A."/>
            <person name="Takaki Y."/>
            <person name="Nishi S."/>
            <person name="Hori S."/>
            <person name="Arai W."/>
            <person name="Tsubouchi T."/>
            <person name="Morono Y."/>
            <person name="Uchiyama I."/>
            <person name="Ito T."/>
            <person name="Fujiyama A."/>
            <person name="Inagaki F."/>
            <person name="Takami H."/>
        </authorList>
    </citation>
    <scope>NUCLEOTIDE SEQUENCE</scope>
    <source>
        <strain evidence="1">Expedition CK06-06</strain>
    </source>
</reference>
<dbReference type="EMBL" id="BARU01015390">
    <property type="protein sequence ID" value="GAH51368.1"/>
    <property type="molecule type" value="Genomic_DNA"/>
</dbReference>
<comment type="caution">
    <text evidence="1">The sequence shown here is derived from an EMBL/GenBank/DDBJ whole genome shotgun (WGS) entry which is preliminary data.</text>
</comment>
<name>X1I1D1_9ZZZZ</name>
<sequence length="102" mass="11939">QLKISKYMFKNPNSIIIHRINNCDAGRNTKNLNKYLTRANKVADGTIFISNYLKDIYVGKGLVKNKNFKVIKNGADDDLFKRKGRIKWDKKENLKMVTHHWS</sequence>
<accession>X1I1D1</accession>
<dbReference type="AlphaFoldDB" id="X1I1D1"/>
<dbReference type="Gene3D" id="3.40.50.2000">
    <property type="entry name" value="Glycogen Phosphorylase B"/>
    <property type="match status" value="1"/>
</dbReference>
<feature type="non-terminal residue" evidence="1">
    <location>
        <position position="102"/>
    </location>
</feature>
<dbReference type="SUPFAM" id="SSF53756">
    <property type="entry name" value="UDP-Glycosyltransferase/glycogen phosphorylase"/>
    <property type="match status" value="1"/>
</dbReference>
<feature type="non-terminal residue" evidence="1">
    <location>
        <position position="1"/>
    </location>
</feature>
<protein>
    <recommendedName>
        <fullName evidence="2">Glycosyltransferase subfamily 4-like N-terminal domain-containing protein</fullName>
    </recommendedName>
</protein>
<organism evidence="1">
    <name type="scientific">marine sediment metagenome</name>
    <dbReference type="NCBI Taxonomy" id="412755"/>
    <lineage>
        <taxon>unclassified sequences</taxon>
        <taxon>metagenomes</taxon>
        <taxon>ecological metagenomes</taxon>
    </lineage>
</organism>
<evidence type="ECO:0000313" key="1">
    <source>
        <dbReference type="EMBL" id="GAH51368.1"/>
    </source>
</evidence>